<sequence length="79" mass="7709">MLGAIIAIALVVLVILGFGLANLPGSALACAGDVVSTDLCEPAKLGRTIFGGLIAAGALIALAIVAVGAGTLVLRRNAR</sequence>
<evidence type="ECO:0000256" key="1">
    <source>
        <dbReference type="SAM" id="Phobius"/>
    </source>
</evidence>
<evidence type="ECO:0000313" key="3">
    <source>
        <dbReference type="Proteomes" id="UP000269438"/>
    </source>
</evidence>
<keyword evidence="1" id="KW-0472">Membrane</keyword>
<protein>
    <submittedName>
        <fullName evidence="2">Uncharacterized protein</fullName>
    </submittedName>
</protein>
<name>A0A3L7AHZ9_9MICO</name>
<accession>A0A3L7AHZ9</accession>
<reference evidence="2 3" key="1">
    <citation type="submission" date="2018-10" db="EMBL/GenBank/DDBJ databases">
        <authorList>
            <person name="Li J."/>
        </authorList>
    </citation>
    <scope>NUCLEOTIDE SEQUENCE [LARGE SCALE GENOMIC DNA]</scope>
    <source>
        <strain evidence="2 3">JCM 11654</strain>
    </source>
</reference>
<feature type="transmembrane region" description="Helical" evidence="1">
    <location>
        <begin position="53"/>
        <end position="74"/>
    </location>
</feature>
<gene>
    <name evidence="2" type="ORF">D9V34_14980</name>
</gene>
<keyword evidence="1" id="KW-1133">Transmembrane helix</keyword>
<dbReference type="Proteomes" id="UP000269438">
    <property type="component" value="Unassembled WGS sequence"/>
</dbReference>
<comment type="caution">
    <text evidence="2">The sequence shown here is derived from an EMBL/GenBank/DDBJ whole genome shotgun (WGS) entry which is preliminary data.</text>
</comment>
<keyword evidence="1" id="KW-0812">Transmembrane</keyword>
<dbReference type="EMBL" id="RCUY01000014">
    <property type="protein sequence ID" value="RLP79847.1"/>
    <property type="molecule type" value="Genomic_DNA"/>
</dbReference>
<keyword evidence="3" id="KW-1185">Reference proteome</keyword>
<evidence type="ECO:0000313" key="2">
    <source>
        <dbReference type="EMBL" id="RLP79847.1"/>
    </source>
</evidence>
<organism evidence="2 3">
    <name type="scientific">Mycetocola lacteus</name>
    <dbReference type="NCBI Taxonomy" id="76637"/>
    <lineage>
        <taxon>Bacteria</taxon>
        <taxon>Bacillati</taxon>
        <taxon>Actinomycetota</taxon>
        <taxon>Actinomycetes</taxon>
        <taxon>Micrococcales</taxon>
        <taxon>Microbacteriaceae</taxon>
        <taxon>Mycetocola</taxon>
    </lineage>
</organism>
<dbReference type="AlphaFoldDB" id="A0A3L7AHZ9"/>
<proteinExistence type="predicted"/>